<dbReference type="SUPFAM" id="SSF47819">
    <property type="entry name" value="HRDC-like"/>
    <property type="match status" value="1"/>
</dbReference>
<dbReference type="PROSITE" id="PS50967">
    <property type="entry name" value="HRDC"/>
    <property type="match status" value="1"/>
</dbReference>
<dbReference type="CDD" id="cd06142">
    <property type="entry name" value="RNaseD_exo"/>
    <property type="match status" value="1"/>
</dbReference>
<dbReference type="InterPro" id="IPR002562">
    <property type="entry name" value="3'-5'_exonuclease_dom"/>
</dbReference>
<keyword evidence="3" id="KW-1185">Reference proteome</keyword>
<dbReference type="STRING" id="1912795.BK816_04650"/>
<reference evidence="2 3" key="1">
    <citation type="submission" date="2016-10" db="EMBL/GenBank/DDBJ databases">
        <title>Actinomyces aegypiusis sp. nov., isolated from the Aegypius monachus in Qinghai Tibet Plateau China.</title>
        <authorList>
            <person name="Wang Y."/>
        </authorList>
    </citation>
    <scope>NUCLEOTIDE SEQUENCE [LARGE SCALE GENOMIC DNA]</scope>
    <source>
        <strain evidence="2 3">VUL4_3</strain>
    </source>
</reference>
<dbReference type="InterPro" id="IPR010997">
    <property type="entry name" value="HRDC-like_sf"/>
</dbReference>
<evidence type="ECO:0000313" key="3">
    <source>
        <dbReference type="Proteomes" id="UP000176288"/>
    </source>
</evidence>
<dbReference type="InterPro" id="IPR051086">
    <property type="entry name" value="RNase_D-like"/>
</dbReference>
<dbReference type="PANTHER" id="PTHR47649">
    <property type="entry name" value="RIBONUCLEASE D"/>
    <property type="match status" value="1"/>
</dbReference>
<dbReference type="InterPro" id="IPR012337">
    <property type="entry name" value="RNaseH-like_sf"/>
</dbReference>
<dbReference type="Proteomes" id="UP000176288">
    <property type="component" value="Chromosome"/>
</dbReference>
<accession>A0A1D9MK37</accession>
<organism evidence="2 3">
    <name type="scientific">Boudabousia tangfeifanii</name>
    <dbReference type="NCBI Taxonomy" id="1912795"/>
    <lineage>
        <taxon>Bacteria</taxon>
        <taxon>Bacillati</taxon>
        <taxon>Actinomycetota</taxon>
        <taxon>Actinomycetes</taxon>
        <taxon>Actinomycetales</taxon>
        <taxon>Actinomycetaceae</taxon>
        <taxon>Boudabousia</taxon>
    </lineage>
</organism>
<dbReference type="RefSeq" id="WP_071164133.1">
    <property type="nucleotide sequence ID" value="NZ_CP017812.1"/>
</dbReference>
<dbReference type="GO" id="GO:0008408">
    <property type="term" value="F:3'-5' exonuclease activity"/>
    <property type="evidence" value="ECO:0007669"/>
    <property type="project" value="InterPro"/>
</dbReference>
<dbReference type="GO" id="GO:0003676">
    <property type="term" value="F:nucleic acid binding"/>
    <property type="evidence" value="ECO:0007669"/>
    <property type="project" value="InterPro"/>
</dbReference>
<dbReference type="InterPro" id="IPR036397">
    <property type="entry name" value="RNaseH_sf"/>
</dbReference>
<dbReference type="OrthoDB" id="144122at2"/>
<dbReference type="InterPro" id="IPR044876">
    <property type="entry name" value="HRDC_dom_sf"/>
</dbReference>
<name>A0A1D9MK37_9ACTO</name>
<dbReference type="PANTHER" id="PTHR47649:SF1">
    <property type="entry name" value="RIBONUCLEASE D"/>
    <property type="match status" value="1"/>
</dbReference>
<sequence length="418" mass="47585">MSESSLAANDEQSYETIYYPKGGVPDLLTEGDNLQELLMELAQDRLPVAVDAERASGFRYGHPNSLLQLKTASGKIFLIDTFAFHDLSELQDSLAQHQWILHDGHQDIAGLKELGIFPNDFFDTQIAARLCGFKRFSLAAICEQILGVTLEKDHQAEDWSIRPLPHDWLRYAALDVELLAKLQDALAAQLSELGRSDWLKQECVYLLQKPHRKDKPNRWRRGAAKVLKTSRQYEYLRQLYQTRDLCAQKIDLAPGRLVANQALVEAAARQPRTRRQLNSITAFRSPIARKFESEWLAACEQARWTPEKDLPPVVIVAGPSYQPIFGTISRLRNLAGSYTDELKRVVHEKARQLDIDPALIANMQTLRHLGWLLADYSLAPKEDPQLAIELEELEARQWQQDLILPLATEIREKHLGKA</sequence>
<dbReference type="SMART" id="SM00474">
    <property type="entry name" value="35EXOc"/>
    <property type="match status" value="1"/>
</dbReference>
<dbReference type="AlphaFoldDB" id="A0A1D9MK37"/>
<dbReference type="KEGG" id="avu:BK816_04650"/>
<gene>
    <name evidence="2" type="ORF">BK816_04650</name>
</gene>
<feature type="domain" description="HRDC" evidence="1">
    <location>
        <begin position="229"/>
        <end position="309"/>
    </location>
</feature>
<dbReference type="EMBL" id="CP017812">
    <property type="protein sequence ID" value="AOZ72667.1"/>
    <property type="molecule type" value="Genomic_DNA"/>
</dbReference>
<dbReference type="Gene3D" id="1.10.150.80">
    <property type="entry name" value="HRDC domain"/>
    <property type="match status" value="2"/>
</dbReference>
<evidence type="ECO:0000313" key="2">
    <source>
        <dbReference type="EMBL" id="AOZ72667.1"/>
    </source>
</evidence>
<evidence type="ECO:0000259" key="1">
    <source>
        <dbReference type="PROSITE" id="PS50967"/>
    </source>
</evidence>
<dbReference type="Pfam" id="PF00570">
    <property type="entry name" value="HRDC"/>
    <property type="match status" value="1"/>
</dbReference>
<dbReference type="InterPro" id="IPR002121">
    <property type="entry name" value="HRDC_dom"/>
</dbReference>
<dbReference type="GO" id="GO:0000166">
    <property type="term" value="F:nucleotide binding"/>
    <property type="evidence" value="ECO:0007669"/>
    <property type="project" value="InterPro"/>
</dbReference>
<dbReference type="Pfam" id="PF01612">
    <property type="entry name" value="DNA_pol_A_exo1"/>
    <property type="match status" value="1"/>
</dbReference>
<protein>
    <recommendedName>
        <fullName evidence="1">HRDC domain-containing protein</fullName>
    </recommendedName>
</protein>
<dbReference type="SUPFAM" id="SSF53098">
    <property type="entry name" value="Ribonuclease H-like"/>
    <property type="match status" value="1"/>
</dbReference>
<dbReference type="SMART" id="SM00341">
    <property type="entry name" value="HRDC"/>
    <property type="match status" value="1"/>
</dbReference>
<dbReference type="Gene3D" id="3.30.420.10">
    <property type="entry name" value="Ribonuclease H-like superfamily/Ribonuclease H"/>
    <property type="match status" value="1"/>
</dbReference>
<dbReference type="GO" id="GO:0006139">
    <property type="term" value="P:nucleobase-containing compound metabolic process"/>
    <property type="evidence" value="ECO:0007669"/>
    <property type="project" value="InterPro"/>
</dbReference>
<proteinExistence type="predicted"/>